<evidence type="ECO:0000313" key="2">
    <source>
        <dbReference type="Proteomes" id="UP000270094"/>
    </source>
</evidence>
<proteinExistence type="predicted"/>
<keyword evidence="2" id="KW-1185">Reference proteome</keyword>
<dbReference type="EMBL" id="UYYB01125981">
    <property type="protein sequence ID" value="VDM83879.1"/>
    <property type="molecule type" value="Genomic_DNA"/>
</dbReference>
<sequence length="37" mass="4058">MIELIVLAVSDKPITYIILIRSFRCGALHIISICGAN</sequence>
<evidence type="ECO:0000313" key="1">
    <source>
        <dbReference type="EMBL" id="VDM83879.1"/>
    </source>
</evidence>
<organism evidence="1 2">
    <name type="scientific">Strongylus vulgaris</name>
    <name type="common">Blood worm</name>
    <dbReference type="NCBI Taxonomy" id="40348"/>
    <lineage>
        <taxon>Eukaryota</taxon>
        <taxon>Metazoa</taxon>
        <taxon>Ecdysozoa</taxon>
        <taxon>Nematoda</taxon>
        <taxon>Chromadorea</taxon>
        <taxon>Rhabditida</taxon>
        <taxon>Rhabditina</taxon>
        <taxon>Rhabditomorpha</taxon>
        <taxon>Strongyloidea</taxon>
        <taxon>Strongylidae</taxon>
        <taxon>Strongylus</taxon>
    </lineage>
</organism>
<reference evidence="1 2" key="1">
    <citation type="submission" date="2018-11" db="EMBL/GenBank/DDBJ databases">
        <authorList>
            <consortium name="Pathogen Informatics"/>
        </authorList>
    </citation>
    <scope>NUCLEOTIDE SEQUENCE [LARGE SCALE GENOMIC DNA]</scope>
</reference>
<dbReference type="Proteomes" id="UP000270094">
    <property type="component" value="Unassembled WGS sequence"/>
</dbReference>
<accession>A0A3P7JV50</accession>
<protein>
    <submittedName>
        <fullName evidence="1">Uncharacterized protein</fullName>
    </submittedName>
</protein>
<name>A0A3P7JV50_STRVU</name>
<gene>
    <name evidence="1" type="ORF">SVUK_LOCUS18877</name>
</gene>
<dbReference type="AlphaFoldDB" id="A0A3P7JV50"/>